<feature type="transmembrane region" description="Helical" evidence="2">
    <location>
        <begin position="62"/>
        <end position="82"/>
    </location>
</feature>
<feature type="compositionally biased region" description="Basic and acidic residues" evidence="1">
    <location>
        <begin position="166"/>
        <end position="179"/>
    </location>
</feature>
<organism evidence="3 4">
    <name type="scientific">Brachybacterium kimchii</name>
    <dbReference type="NCBI Taxonomy" id="2942909"/>
    <lineage>
        <taxon>Bacteria</taxon>
        <taxon>Bacillati</taxon>
        <taxon>Actinomycetota</taxon>
        <taxon>Actinomycetes</taxon>
        <taxon>Micrococcales</taxon>
        <taxon>Dermabacteraceae</taxon>
        <taxon>Brachybacterium</taxon>
    </lineage>
</organism>
<evidence type="ECO:0000313" key="3">
    <source>
        <dbReference type="EMBL" id="UQN31810.1"/>
    </source>
</evidence>
<feature type="compositionally biased region" description="Basic residues" evidence="1">
    <location>
        <begin position="111"/>
        <end position="125"/>
    </location>
</feature>
<accession>A0ABY4NDU2</accession>
<geneLocation type="plasmid" evidence="3 4">
    <name>pCBA3104-01</name>
</geneLocation>
<keyword evidence="3" id="KW-0614">Plasmid</keyword>
<sequence length="202" mass="21673">MNEGLVVRFYTQARKIPALLGKIGNWNIPGGPYTATQGVVFLLVSAVGKFTMPIWAGGMLPLIAWALLLVVAGGIGYLAGLIPMNGRNPFMLLLGVLGYADAPPMGSQRGRPVRLGRTHTVRRRTSLPTTTGSAAEPTPVREAEDLEQEEAQLEVPLADSTDSEEAERVPVESLEREAVADGPSPHQLNEVQQLLAASAQRR</sequence>
<evidence type="ECO:0000313" key="4">
    <source>
        <dbReference type="Proteomes" id="UP001055868"/>
    </source>
</evidence>
<dbReference type="EMBL" id="CP097219">
    <property type="protein sequence ID" value="UQN31810.1"/>
    <property type="molecule type" value="Genomic_DNA"/>
</dbReference>
<keyword evidence="4" id="KW-1185">Reference proteome</keyword>
<reference evidence="3" key="1">
    <citation type="submission" date="2022-05" db="EMBL/GenBank/DDBJ databases">
        <title>Genomic analysis of Brachybacterium sp. CBA3104.</title>
        <authorList>
            <person name="Roh S.W."/>
            <person name="Kim Y.B."/>
            <person name="Kim Y."/>
        </authorList>
    </citation>
    <scope>NUCLEOTIDE SEQUENCE</scope>
    <source>
        <strain evidence="3">CBA3104</strain>
        <plasmid evidence="3">pCBA3104-01</plasmid>
    </source>
</reference>
<name>A0ABY4NDU2_9MICO</name>
<keyword evidence="2" id="KW-0812">Transmembrane</keyword>
<evidence type="ECO:0000256" key="1">
    <source>
        <dbReference type="SAM" id="MobiDB-lite"/>
    </source>
</evidence>
<dbReference type="Proteomes" id="UP001055868">
    <property type="component" value="Plasmid pCBA3104-01"/>
</dbReference>
<feature type="transmembrane region" description="Helical" evidence="2">
    <location>
        <begin position="38"/>
        <end position="56"/>
    </location>
</feature>
<gene>
    <name evidence="3" type="ORF">M4486_19665</name>
</gene>
<evidence type="ECO:0000256" key="2">
    <source>
        <dbReference type="SAM" id="Phobius"/>
    </source>
</evidence>
<keyword evidence="2" id="KW-0472">Membrane</keyword>
<dbReference type="RefSeq" id="WP_249481234.1">
    <property type="nucleotide sequence ID" value="NZ_CP097219.1"/>
</dbReference>
<feature type="region of interest" description="Disordered" evidence="1">
    <location>
        <begin position="107"/>
        <end position="190"/>
    </location>
</feature>
<proteinExistence type="predicted"/>
<keyword evidence="2" id="KW-1133">Transmembrane helix</keyword>
<protein>
    <submittedName>
        <fullName evidence="3">Uncharacterized protein</fullName>
    </submittedName>
</protein>